<feature type="domain" description="N-acetyltransferase" evidence="1">
    <location>
        <begin position="15"/>
        <end position="175"/>
    </location>
</feature>
<dbReference type="Gene3D" id="3.40.630.30">
    <property type="match status" value="1"/>
</dbReference>
<dbReference type="PROSITE" id="PS51186">
    <property type="entry name" value="GNAT"/>
    <property type="match status" value="1"/>
</dbReference>
<organism evidence="2 3">
    <name type="scientific">Pseudaminobacter salicylatoxidans</name>
    <dbReference type="NCBI Taxonomy" id="93369"/>
    <lineage>
        <taxon>Bacteria</taxon>
        <taxon>Pseudomonadati</taxon>
        <taxon>Pseudomonadota</taxon>
        <taxon>Alphaproteobacteria</taxon>
        <taxon>Hyphomicrobiales</taxon>
        <taxon>Phyllobacteriaceae</taxon>
        <taxon>Pseudaminobacter</taxon>
    </lineage>
</organism>
<dbReference type="Pfam" id="PF13302">
    <property type="entry name" value="Acetyltransf_3"/>
    <property type="match status" value="1"/>
</dbReference>
<comment type="caution">
    <text evidence="2">The sequence shown here is derived from an EMBL/GenBank/DDBJ whole genome shotgun (WGS) entry which is preliminary data.</text>
</comment>
<dbReference type="GO" id="GO:0016747">
    <property type="term" value="F:acyltransferase activity, transferring groups other than amino-acyl groups"/>
    <property type="evidence" value="ECO:0007669"/>
    <property type="project" value="InterPro"/>
</dbReference>
<proteinExistence type="predicted"/>
<protein>
    <submittedName>
        <fullName evidence="2">RimJ/RimL family protein N-acetyltransferase</fullName>
    </submittedName>
</protein>
<keyword evidence="3" id="KW-1185">Reference proteome</keyword>
<dbReference type="AlphaFoldDB" id="A0A316C5D3"/>
<dbReference type="SUPFAM" id="SSF55729">
    <property type="entry name" value="Acyl-CoA N-acyltransferases (Nat)"/>
    <property type="match status" value="1"/>
</dbReference>
<evidence type="ECO:0000313" key="2">
    <source>
        <dbReference type="EMBL" id="PWJ84226.1"/>
    </source>
</evidence>
<dbReference type="RefSeq" id="WP_109612814.1">
    <property type="nucleotide sequence ID" value="NZ_QGGG01000006.1"/>
</dbReference>
<evidence type="ECO:0000259" key="1">
    <source>
        <dbReference type="PROSITE" id="PS51186"/>
    </source>
</evidence>
<dbReference type="OrthoDB" id="6293260at2"/>
<sequence>MTFGDTVPIVETPRTILRGHRLQDFDEAAAMWAHPAVTRYIGGRAMTGEEVWSRLLRYAGLWSLFGYGYWLIEEKDTGRFLGEAGFQNLRRDIEPALDDIPEAGWVLAAAAHGKGLATEIALAIHDWSDRHPSRRRTVCIIDPENGASIRVAEKCGYREVTRTSYKGSPVILFER</sequence>
<keyword evidence="2" id="KW-0808">Transferase</keyword>
<dbReference type="Proteomes" id="UP000245396">
    <property type="component" value="Unassembled WGS sequence"/>
</dbReference>
<dbReference type="PANTHER" id="PTHR43792:SF16">
    <property type="entry name" value="N-ACETYLTRANSFERASE DOMAIN-CONTAINING PROTEIN"/>
    <property type="match status" value="1"/>
</dbReference>
<name>A0A316C5D3_PSESE</name>
<gene>
    <name evidence="2" type="ORF">C7441_106141</name>
</gene>
<dbReference type="STRING" id="1192868.GCA_000304395_04534"/>
<dbReference type="InterPro" id="IPR016181">
    <property type="entry name" value="Acyl_CoA_acyltransferase"/>
</dbReference>
<dbReference type="PANTHER" id="PTHR43792">
    <property type="entry name" value="GNAT FAMILY, PUTATIVE (AFU_ORTHOLOGUE AFUA_3G00765)-RELATED-RELATED"/>
    <property type="match status" value="1"/>
</dbReference>
<evidence type="ECO:0000313" key="3">
    <source>
        <dbReference type="Proteomes" id="UP000245396"/>
    </source>
</evidence>
<dbReference type="EMBL" id="QGGG01000006">
    <property type="protein sequence ID" value="PWJ84226.1"/>
    <property type="molecule type" value="Genomic_DNA"/>
</dbReference>
<reference evidence="2 3" key="1">
    <citation type="submission" date="2018-05" db="EMBL/GenBank/DDBJ databases">
        <title>Genomic Encyclopedia of Type Strains, Phase IV (KMG-IV): sequencing the most valuable type-strain genomes for metagenomic binning, comparative biology and taxonomic classification.</title>
        <authorList>
            <person name="Goeker M."/>
        </authorList>
    </citation>
    <scope>NUCLEOTIDE SEQUENCE [LARGE SCALE GENOMIC DNA]</scope>
    <source>
        <strain evidence="2 3">DSM 6986</strain>
    </source>
</reference>
<accession>A0A316C5D3</accession>
<dbReference type="InterPro" id="IPR000182">
    <property type="entry name" value="GNAT_dom"/>
</dbReference>
<dbReference type="InterPro" id="IPR051531">
    <property type="entry name" value="N-acetyltransferase"/>
</dbReference>